<feature type="transmembrane region" description="Helical" evidence="1">
    <location>
        <begin position="46"/>
        <end position="65"/>
    </location>
</feature>
<keyword evidence="1" id="KW-0812">Transmembrane</keyword>
<evidence type="ECO:0000313" key="2">
    <source>
        <dbReference type="EMBL" id="CDY13664.1"/>
    </source>
</evidence>
<reference evidence="2 3" key="1">
    <citation type="journal article" date="2014" name="Science">
        <title>Plant genetics. Early allopolyploid evolution in the post-Neolithic Brassica napus oilseed genome.</title>
        <authorList>
            <person name="Chalhoub B."/>
            <person name="Denoeud F."/>
            <person name="Liu S."/>
            <person name="Parkin I.A."/>
            <person name="Tang H."/>
            <person name="Wang X."/>
            <person name="Chiquet J."/>
            <person name="Belcram H."/>
            <person name="Tong C."/>
            <person name="Samans B."/>
            <person name="Correa M."/>
            <person name="Da Silva C."/>
            <person name="Just J."/>
            <person name="Falentin C."/>
            <person name="Koh C.S."/>
            <person name="Le Clainche I."/>
            <person name="Bernard M."/>
            <person name="Bento P."/>
            <person name="Noel B."/>
            <person name="Labadie K."/>
            <person name="Alberti A."/>
            <person name="Charles M."/>
            <person name="Arnaud D."/>
            <person name="Guo H."/>
            <person name="Daviaud C."/>
            <person name="Alamery S."/>
            <person name="Jabbari K."/>
            <person name="Zhao M."/>
            <person name="Edger P.P."/>
            <person name="Chelaifa H."/>
            <person name="Tack D."/>
            <person name="Lassalle G."/>
            <person name="Mestiri I."/>
            <person name="Schnel N."/>
            <person name="Le Paslier M.C."/>
            <person name="Fan G."/>
            <person name="Renault V."/>
            <person name="Bayer P.E."/>
            <person name="Golicz A.A."/>
            <person name="Manoli S."/>
            <person name="Lee T.H."/>
            <person name="Thi V.H."/>
            <person name="Chalabi S."/>
            <person name="Hu Q."/>
            <person name="Fan C."/>
            <person name="Tollenaere R."/>
            <person name="Lu Y."/>
            <person name="Battail C."/>
            <person name="Shen J."/>
            <person name="Sidebottom C.H."/>
            <person name="Wang X."/>
            <person name="Canaguier A."/>
            <person name="Chauveau A."/>
            <person name="Berard A."/>
            <person name="Deniot G."/>
            <person name="Guan M."/>
            <person name="Liu Z."/>
            <person name="Sun F."/>
            <person name="Lim Y.P."/>
            <person name="Lyons E."/>
            <person name="Town C.D."/>
            <person name="Bancroft I."/>
            <person name="Wang X."/>
            <person name="Meng J."/>
            <person name="Ma J."/>
            <person name="Pires J.C."/>
            <person name="King G.J."/>
            <person name="Brunel D."/>
            <person name="Delourme R."/>
            <person name="Renard M."/>
            <person name="Aury J.M."/>
            <person name="Adams K.L."/>
            <person name="Batley J."/>
            <person name="Snowdon R.J."/>
            <person name="Tost J."/>
            <person name="Edwards D."/>
            <person name="Zhou Y."/>
            <person name="Hua W."/>
            <person name="Sharpe A.G."/>
            <person name="Paterson A.H."/>
            <person name="Guan C."/>
            <person name="Wincker P."/>
        </authorList>
    </citation>
    <scope>NUCLEOTIDE SEQUENCE [LARGE SCALE GENOMIC DNA]</scope>
    <source>
        <strain evidence="3">cv. Darmor-bzh</strain>
    </source>
</reference>
<proteinExistence type="predicted"/>
<dbReference type="PaxDb" id="3708-A0A078FL67"/>
<dbReference type="Proteomes" id="UP000028999">
    <property type="component" value="Unassembled WGS sequence"/>
</dbReference>
<keyword evidence="1" id="KW-0472">Membrane</keyword>
<dbReference type="AlphaFoldDB" id="A0A078FL67"/>
<organism evidence="2 3">
    <name type="scientific">Brassica napus</name>
    <name type="common">Rape</name>
    <dbReference type="NCBI Taxonomy" id="3708"/>
    <lineage>
        <taxon>Eukaryota</taxon>
        <taxon>Viridiplantae</taxon>
        <taxon>Streptophyta</taxon>
        <taxon>Embryophyta</taxon>
        <taxon>Tracheophyta</taxon>
        <taxon>Spermatophyta</taxon>
        <taxon>Magnoliopsida</taxon>
        <taxon>eudicotyledons</taxon>
        <taxon>Gunneridae</taxon>
        <taxon>Pentapetalae</taxon>
        <taxon>rosids</taxon>
        <taxon>malvids</taxon>
        <taxon>Brassicales</taxon>
        <taxon>Brassicaceae</taxon>
        <taxon>Brassiceae</taxon>
        <taxon>Brassica</taxon>
    </lineage>
</organism>
<evidence type="ECO:0000256" key="1">
    <source>
        <dbReference type="SAM" id="Phobius"/>
    </source>
</evidence>
<protein>
    <submittedName>
        <fullName evidence="2">BnaA06g32590D protein</fullName>
    </submittedName>
</protein>
<evidence type="ECO:0000313" key="3">
    <source>
        <dbReference type="Proteomes" id="UP000028999"/>
    </source>
</evidence>
<sequence length="69" mass="7556">MDIYIRHFLRKNVGNAKIRGKGTNLSLPLSLSLSPFPSDSSSSLKLFSISSGFILFVSVPSLVLINRSM</sequence>
<name>A0A078FL67_BRANA</name>
<gene>
    <name evidence="2" type="primary">BnaA06g32590D</name>
    <name evidence="2" type="ORF">GSBRNA2T00078087001</name>
</gene>
<dbReference type="EMBL" id="LK032037">
    <property type="protein sequence ID" value="CDY13664.1"/>
    <property type="molecule type" value="Genomic_DNA"/>
</dbReference>
<dbReference type="Gramene" id="CDY13664">
    <property type="protein sequence ID" value="CDY13664"/>
    <property type="gene ID" value="GSBRNA2T00078087001"/>
</dbReference>
<accession>A0A078FL67</accession>
<keyword evidence="3" id="KW-1185">Reference proteome</keyword>
<keyword evidence="1" id="KW-1133">Transmembrane helix</keyword>